<name>A0AA40KQ00_9HYME</name>
<dbReference type="AlphaFoldDB" id="A0AA40KQ00"/>
<sequence>MTNGLRRFPPLKDARSNAGGTTADISGNIFHREEIGSGSSKIVCDTSGSHPSRDSKMENNIVQAIYSVIENQLVSFNSLLNNFHPNFHRVLPNFHFNRLSSNETANEENGFDHHSDDRENKQPKFQNDDWILLPSSANARDASGGSRASVGEQCDNVHRVRHSIIVDEERRSCLLVGGQFRELSGNGLGRPFHTRRTLFVRSRLKDSKISGLKCPRPFTMFKRSKGNKTTGPGASSLRTQHGSKSLKEGVVESLNSVRSSEFLTMNDDESETITQQNGKRTDCSTISVDTKTIDEQSIRSRTIDD</sequence>
<evidence type="ECO:0000313" key="3">
    <source>
        <dbReference type="Proteomes" id="UP001177670"/>
    </source>
</evidence>
<protein>
    <submittedName>
        <fullName evidence="2">Uncharacterized protein</fullName>
    </submittedName>
</protein>
<evidence type="ECO:0000313" key="2">
    <source>
        <dbReference type="EMBL" id="KAK1128490.1"/>
    </source>
</evidence>
<proteinExistence type="predicted"/>
<comment type="caution">
    <text evidence="2">The sequence shown here is derived from an EMBL/GenBank/DDBJ whole genome shotgun (WGS) entry which is preliminary data.</text>
</comment>
<gene>
    <name evidence="2" type="ORF">K0M31_002948</name>
</gene>
<evidence type="ECO:0000256" key="1">
    <source>
        <dbReference type="SAM" id="MobiDB-lite"/>
    </source>
</evidence>
<accession>A0AA40KQ00</accession>
<feature type="region of interest" description="Disordered" evidence="1">
    <location>
        <begin position="1"/>
        <end position="25"/>
    </location>
</feature>
<dbReference type="Proteomes" id="UP001177670">
    <property type="component" value="Unassembled WGS sequence"/>
</dbReference>
<feature type="region of interest" description="Disordered" evidence="1">
    <location>
        <begin position="105"/>
        <end position="129"/>
    </location>
</feature>
<reference evidence="2" key="1">
    <citation type="submission" date="2021-10" db="EMBL/GenBank/DDBJ databases">
        <title>Melipona bicolor Genome sequencing and assembly.</title>
        <authorList>
            <person name="Araujo N.S."/>
            <person name="Arias M.C."/>
        </authorList>
    </citation>
    <scope>NUCLEOTIDE SEQUENCE</scope>
    <source>
        <strain evidence="2">USP_2M_L1-L4_2017</strain>
        <tissue evidence="2">Whole body</tissue>
    </source>
</reference>
<feature type="compositionally biased region" description="Basic and acidic residues" evidence="1">
    <location>
        <begin position="110"/>
        <end position="122"/>
    </location>
</feature>
<keyword evidence="3" id="KW-1185">Reference proteome</keyword>
<organism evidence="2 3">
    <name type="scientific">Melipona bicolor</name>
    <dbReference type="NCBI Taxonomy" id="60889"/>
    <lineage>
        <taxon>Eukaryota</taxon>
        <taxon>Metazoa</taxon>
        <taxon>Ecdysozoa</taxon>
        <taxon>Arthropoda</taxon>
        <taxon>Hexapoda</taxon>
        <taxon>Insecta</taxon>
        <taxon>Pterygota</taxon>
        <taxon>Neoptera</taxon>
        <taxon>Endopterygota</taxon>
        <taxon>Hymenoptera</taxon>
        <taxon>Apocrita</taxon>
        <taxon>Aculeata</taxon>
        <taxon>Apoidea</taxon>
        <taxon>Anthophila</taxon>
        <taxon>Apidae</taxon>
        <taxon>Melipona</taxon>
    </lineage>
</organism>
<feature type="region of interest" description="Disordered" evidence="1">
    <location>
        <begin position="219"/>
        <end position="248"/>
    </location>
</feature>
<feature type="compositionally biased region" description="Polar residues" evidence="1">
    <location>
        <begin position="227"/>
        <end position="243"/>
    </location>
</feature>
<dbReference type="EMBL" id="JAHYIQ010000010">
    <property type="protein sequence ID" value="KAK1128490.1"/>
    <property type="molecule type" value="Genomic_DNA"/>
</dbReference>